<name>A0A6M1S6Y2_9HYPH</name>
<dbReference type="Proteomes" id="UP000477849">
    <property type="component" value="Unassembled WGS sequence"/>
</dbReference>
<dbReference type="AlphaFoldDB" id="A0A6M1S6Y2"/>
<evidence type="ECO:0000313" key="2">
    <source>
        <dbReference type="Proteomes" id="UP000477849"/>
    </source>
</evidence>
<organism evidence="1 2">
    <name type="scientific">Rhizobium daejeonense</name>
    <dbReference type="NCBI Taxonomy" id="240521"/>
    <lineage>
        <taxon>Bacteria</taxon>
        <taxon>Pseudomonadati</taxon>
        <taxon>Pseudomonadota</taxon>
        <taxon>Alphaproteobacteria</taxon>
        <taxon>Hyphomicrobiales</taxon>
        <taxon>Rhizobiaceae</taxon>
        <taxon>Rhizobium/Agrobacterium group</taxon>
        <taxon>Rhizobium</taxon>
    </lineage>
</organism>
<reference evidence="1 2" key="1">
    <citation type="submission" date="2020-02" db="EMBL/GenBank/DDBJ databases">
        <title>Genome sequence of the type strain CCBAU10050 of Rhizobium daejeonense.</title>
        <authorList>
            <person name="Gao J."/>
            <person name="Sun J."/>
        </authorList>
    </citation>
    <scope>NUCLEOTIDE SEQUENCE [LARGE SCALE GENOMIC DNA]</scope>
    <source>
        <strain evidence="1 2">CCBAU10050</strain>
    </source>
</reference>
<keyword evidence="2" id="KW-1185">Reference proteome</keyword>
<dbReference type="RefSeq" id="WP_163900417.1">
    <property type="nucleotide sequence ID" value="NZ_CP048427.1"/>
</dbReference>
<sequence length="172" mass="19247">MSSTHPYTADKAALLADYVGRDFLRLARELRRVQEQRSDLFIEVAEEIGLGRRKAFALARVARIFDDLDIDDLRLNKIGWAKLNKVSSRLNEDNAERLLTLAEEHTSHQLDSVLKGELPVDGARVVLLYFTEEDYALLSKRLLEHGAQLSSNGGIAGKEQALMSLIRELGGS</sequence>
<gene>
    <name evidence="1" type="ORF">G6N76_02125</name>
</gene>
<comment type="caution">
    <text evidence="1">The sequence shown here is derived from an EMBL/GenBank/DDBJ whole genome shotgun (WGS) entry which is preliminary data.</text>
</comment>
<proteinExistence type="predicted"/>
<accession>A0A6M1S6Y2</accession>
<dbReference type="EMBL" id="JAAKZH010000001">
    <property type="protein sequence ID" value="NGO62456.1"/>
    <property type="molecule type" value="Genomic_DNA"/>
</dbReference>
<protein>
    <submittedName>
        <fullName evidence="1">Uncharacterized protein</fullName>
    </submittedName>
</protein>
<evidence type="ECO:0000313" key="1">
    <source>
        <dbReference type="EMBL" id="NGO62456.1"/>
    </source>
</evidence>